<dbReference type="GO" id="GO:0005886">
    <property type="term" value="C:plasma membrane"/>
    <property type="evidence" value="ECO:0007669"/>
    <property type="project" value="UniProtKB-SubCell"/>
</dbReference>
<evidence type="ECO:0000256" key="9">
    <source>
        <dbReference type="ARBA" id="ARBA00023170"/>
    </source>
</evidence>
<feature type="domain" description="SRP54-type proteins GTP-binding" evidence="10">
    <location>
        <begin position="278"/>
        <end position="291"/>
    </location>
</feature>
<dbReference type="eggNOG" id="arCOG01227">
    <property type="taxonomic scope" value="Archaea"/>
</dbReference>
<dbReference type="InterPro" id="IPR003593">
    <property type="entry name" value="AAA+_ATPase"/>
</dbReference>
<dbReference type="InterPro" id="IPR027417">
    <property type="entry name" value="P-loop_NTPase"/>
</dbReference>
<keyword evidence="6" id="KW-0378">Hydrolase</keyword>
<keyword evidence="9" id="KW-0675">Receptor</keyword>
<evidence type="ECO:0000256" key="4">
    <source>
        <dbReference type="ARBA" id="ARBA00022490"/>
    </source>
</evidence>
<evidence type="ECO:0000256" key="3">
    <source>
        <dbReference type="ARBA" id="ARBA00022475"/>
    </source>
</evidence>
<comment type="subcellular location">
    <subcellularLocation>
        <location evidence="1">Cell membrane</location>
        <topology evidence="1">Peripheral membrane protein</topology>
        <orientation evidence="1">Cytoplasmic side</orientation>
    </subcellularLocation>
</comment>
<dbReference type="HOGENOM" id="CLU_009301_3_4_2"/>
<organism evidence="11 12">
    <name type="scientific">Thermoproteus uzoniensis (strain 768-20)</name>
    <dbReference type="NCBI Taxonomy" id="999630"/>
    <lineage>
        <taxon>Archaea</taxon>
        <taxon>Thermoproteota</taxon>
        <taxon>Thermoprotei</taxon>
        <taxon>Thermoproteales</taxon>
        <taxon>Thermoproteaceae</taxon>
        <taxon>Thermoproteus</taxon>
    </lineage>
</organism>
<dbReference type="RefSeq" id="WP_013680480.1">
    <property type="nucleotide sequence ID" value="NC_015315.1"/>
</dbReference>
<dbReference type="NCBIfam" id="TIGR00064">
    <property type="entry name" value="ftsY"/>
    <property type="match status" value="1"/>
</dbReference>
<keyword evidence="5" id="KW-0547">Nucleotide-binding</keyword>
<dbReference type="GO" id="GO:0005525">
    <property type="term" value="F:GTP binding"/>
    <property type="evidence" value="ECO:0007669"/>
    <property type="project" value="UniProtKB-KW"/>
</dbReference>
<protein>
    <submittedName>
        <fullName evidence="11">Signal recognition particle-docking protein FtsY</fullName>
    </submittedName>
</protein>
<dbReference type="GO" id="GO:0006614">
    <property type="term" value="P:SRP-dependent cotranslational protein targeting to membrane"/>
    <property type="evidence" value="ECO:0007669"/>
    <property type="project" value="InterPro"/>
</dbReference>
<dbReference type="GO" id="GO:0003924">
    <property type="term" value="F:GTPase activity"/>
    <property type="evidence" value="ECO:0007669"/>
    <property type="project" value="TreeGrafter"/>
</dbReference>
<dbReference type="KEGG" id="tuz:TUZN_1679"/>
<evidence type="ECO:0000313" key="12">
    <source>
        <dbReference type="Proteomes" id="UP000008138"/>
    </source>
</evidence>
<dbReference type="OrthoDB" id="372188at2157"/>
<dbReference type="GO" id="GO:0005047">
    <property type="term" value="F:signal recognition particle binding"/>
    <property type="evidence" value="ECO:0007669"/>
    <property type="project" value="TreeGrafter"/>
</dbReference>
<dbReference type="GeneID" id="10361198"/>
<dbReference type="Gene3D" id="3.40.50.300">
    <property type="entry name" value="P-loop containing nucleotide triphosphate hydrolases"/>
    <property type="match status" value="1"/>
</dbReference>
<dbReference type="Pfam" id="PF00448">
    <property type="entry name" value="SRP54"/>
    <property type="match status" value="1"/>
</dbReference>
<dbReference type="SUPFAM" id="SSF52540">
    <property type="entry name" value="P-loop containing nucleoside triphosphate hydrolases"/>
    <property type="match status" value="1"/>
</dbReference>
<reference evidence="11 12" key="1">
    <citation type="journal article" date="2011" name="J. Bacteriol.">
        <title>Complete genome sequence of the thermoacidophilic crenarchaeon Thermoproteus uzoniensis 768-20.</title>
        <authorList>
            <person name="Mardanov A.V."/>
            <person name="Gumerov V.M."/>
            <person name="Beletsky A.V."/>
            <person name="Prokofeva M.I."/>
            <person name="Bonch-Osmolovskaya E.A."/>
            <person name="Ravin N.V."/>
            <person name="Skryabin K.G."/>
        </authorList>
    </citation>
    <scope>NUCLEOTIDE SEQUENCE [LARGE SCALE GENOMIC DNA]</scope>
    <source>
        <strain evidence="11 12">768-20</strain>
    </source>
</reference>
<dbReference type="SUPFAM" id="SSF47364">
    <property type="entry name" value="Domain of the SRP/SRP receptor G-proteins"/>
    <property type="match status" value="1"/>
</dbReference>
<dbReference type="GO" id="GO:0005737">
    <property type="term" value="C:cytoplasm"/>
    <property type="evidence" value="ECO:0007669"/>
    <property type="project" value="UniProtKB-ARBA"/>
</dbReference>
<dbReference type="InterPro" id="IPR036225">
    <property type="entry name" value="SRP/SRP_N"/>
</dbReference>
<sequence>MFERLRRTFSKFVDSIVSTVKEDALGEREVSELAEDLYLDLVESDVAVDVADALISALKAKLVGAKVPRFGDREAAVRRAVYDALLSLVGDVQDADFESAVIEAAEQARPVVVMFLGPNGYGKTTTLAKIAYLFKSRGLQSVLAAADTFRAGAREQLEEHGKRLGLRVIGGKYGSDPASVAYDAVQHARSKGIPLVLIDTAGRMHTDKNLMDELAKIQRVVEPHFSVFVFDAQLGNEALEIARYYSKHVSIDGMVATKVDSYPKGGSILTFLYTFKKPIYFLGVGQRYEDLVKFKKEEYIAQLIGLQPGGR</sequence>
<dbReference type="SMART" id="SM00962">
    <property type="entry name" value="SRP54"/>
    <property type="match status" value="1"/>
</dbReference>
<dbReference type="PANTHER" id="PTHR43134">
    <property type="entry name" value="SIGNAL RECOGNITION PARTICLE RECEPTOR SUBUNIT ALPHA"/>
    <property type="match status" value="1"/>
</dbReference>
<dbReference type="STRING" id="999630.TUZN_1679"/>
<reference key="2">
    <citation type="submission" date="2011-03" db="EMBL/GenBank/DDBJ databases">
        <title>Complete genome sequence of the thermoacidophilic crenarchaeon Thermoproteus uzoniensis 768-20.</title>
        <authorList>
            <person name="Mardanov A.V."/>
            <person name="Gumerov V.M."/>
            <person name="Beletsky A.V."/>
            <person name="Prokofeva M.I."/>
            <person name="Bonch-Osmolovskaya E.A."/>
            <person name="Ravin N.V."/>
            <person name="Skryabin K.G."/>
        </authorList>
    </citation>
    <scope>NUCLEOTIDE SEQUENCE</scope>
    <source>
        <strain>768-20</strain>
    </source>
</reference>
<dbReference type="InterPro" id="IPR000897">
    <property type="entry name" value="SRP54_GTPase_dom"/>
</dbReference>
<dbReference type="PANTHER" id="PTHR43134:SF1">
    <property type="entry name" value="SIGNAL RECOGNITION PARTICLE RECEPTOR SUBUNIT ALPHA"/>
    <property type="match status" value="1"/>
</dbReference>
<dbReference type="InterPro" id="IPR013822">
    <property type="entry name" value="Signal_recog_particl_SRP54_hlx"/>
</dbReference>
<evidence type="ECO:0000259" key="10">
    <source>
        <dbReference type="PROSITE" id="PS00300"/>
    </source>
</evidence>
<accession>F2L326</accession>
<dbReference type="PROSITE" id="PS00300">
    <property type="entry name" value="SRP54"/>
    <property type="match status" value="1"/>
</dbReference>
<dbReference type="Pfam" id="PF02881">
    <property type="entry name" value="SRP54_N"/>
    <property type="match status" value="1"/>
</dbReference>
<keyword evidence="4" id="KW-0963">Cytoplasm</keyword>
<dbReference type="SMART" id="SM00382">
    <property type="entry name" value="AAA"/>
    <property type="match status" value="1"/>
</dbReference>
<evidence type="ECO:0000256" key="7">
    <source>
        <dbReference type="ARBA" id="ARBA00023134"/>
    </source>
</evidence>
<evidence type="ECO:0000256" key="2">
    <source>
        <dbReference type="ARBA" id="ARBA00008531"/>
    </source>
</evidence>
<name>F2L326_THEU7</name>
<keyword evidence="3" id="KW-1003">Cell membrane</keyword>
<dbReference type="AlphaFoldDB" id="F2L326"/>
<evidence type="ECO:0000256" key="5">
    <source>
        <dbReference type="ARBA" id="ARBA00022741"/>
    </source>
</evidence>
<dbReference type="InterPro" id="IPR004390">
    <property type="entry name" value="SR_rcpt_FtsY"/>
</dbReference>
<evidence type="ECO:0000256" key="8">
    <source>
        <dbReference type="ARBA" id="ARBA00023136"/>
    </source>
</evidence>
<evidence type="ECO:0000256" key="1">
    <source>
        <dbReference type="ARBA" id="ARBA00004413"/>
    </source>
</evidence>
<dbReference type="Gene3D" id="1.20.120.140">
    <property type="entry name" value="Signal recognition particle SRP54, nucleotide-binding domain"/>
    <property type="match status" value="1"/>
</dbReference>
<keyword evidence="7" id="KW-0342">GTP-binding</keyword>
<dbReference type="SMART" id="SM00963">
    <property type="entry name" value="SRP54_N"/>
    <property type="match status" value="1"/>
</dbReference>
<keyword evidence="12" id="KW-1185">Reference proteome</keyword>
<comment type="similarity">
    <text evidence="2">Belongs to the GTP-binding SRP family.</text>
</comment>
<evidence type="ECO:0000313" key="11">
    <source>
        <dbReference type="EMBL" id="AEA13145.1"/>
    </source>
</evidence>
<dbReference type="EMBL" id="CP002590">
    <property type="protein sequence ID" value="AEA13145.1"/>
    <property type="molecule type" value="Genomic_DNA"/>
</dbReference>
<dbReference type="Proteomes" id="UP000008138">
    <property type="component" value="Chromosome"/>
</dbReference>
<dbReference type="InterPro" id="IPR042101">
    <property type="entry name" value="SRP54_N_sf"/>
</dbReference>
<gene>
    <name evidence="11" type="ordered locus">TUZN_1679</name>
</gene>
<evidence type="ECO:0000256" key="6">
    <source>
        <dbReference type="ARBA" id="ARBA00022801"/>
    </source>
</evidence>
<proteinExistence type="inferred from homology"/>
<keyword evidence="8" id="KW-0472">Membrane</keyword>